<reference evidence="3" key="4">
    <citation type="journal article" date="2015" name="PLoS ONE">
        <title>Comprehensive Evaluation of Toxoplasma gondii VEG and Neospora caninum LIV Genomes with Tachyzoite Stage Transcriptome and Proteome Defines Novel Transcript Features.</title>
        <authorList>
            <person name="Ramaprasad A."/>
            <person name="Mourier T."/>
            <person name="Naeem R."/>
            <person name="Malas T.B."/>
            <person name="Moussa E."/>
            <person name="Panigrahi A."/>
            <person name="Vermont S.J."/>
            <person name="Otto T.D."/>
            <person name="Wastling J."/>
            <person name="Pain A."/>
        </authorList>
    </citation>
    <scope>NUCLEOTIDE SEQUENCE</scope>
    <source>
        <strain evidence="3">Liverpool</strain>
    </source>
</reference>
<reference evidence="4" key="3">
    <citation type="journal article" date="2012" name="PLoS Pathog.">
        <title>Comparative genomics of the apicomplexan parasites Toxoplasma gondii and Neospora caninum: Coccidia differing in host range and transmission strategy.</title>
        <authorList>
            <person name="Reid A.J."/>
            <person name="Vermont S.J."/>
            <person name="Cotton J.A."/>
            <person name="Harris D."/>
            <person name="Hill-Cawthorne G.A."/>
            <person name="Konen-Waisman S."/>
            <person name="Latham S.M."/>
            <person name="Mourier T."/>
            <person name="Norton R."/>
            <person name="Quail M.A."/>
            <person name="Sanders M."/>
            <person name="Shanmugam D."/>
            <person name="Sohal A."/>
            <person name="Wasmuth J.D."/>
            <person name="Brunk B."/>
            <person name="Grigg M.E."/>
            <person name="Howard J.C."/>
            <person name="Parkinson J."/>
            <person name="Roos D.S."/>
            <person name="Trees A.J."/>
            <person name="Berriman M."/>
            <person name="Pain A."/>
            <person name="Wastling J.M."/>
        </authorList>
    </citation>
    <scope>NUCLEOTIDE SEQUENCE [LARGE SCALE GENOMIC DNA]</scope>
    <source>
        <strain evidence="4">Liverpool</strain>
    </source>
</reference>
<feature type="region of interest" description="Disordered" evidence="1">
    <location>
        <begin position="609"/>
        <end position="650"/>
    </location>
</feature>
<evidence type="ECO:0000256" key="1">
    <source>
        <dbReference type="SAM" id="MobiDB-lite"/>
    </source>
</evidence>
<feature type="region of interest" description="Disordered" evidence="1">
    <location>
        <begin position="344"/>
        <end position="424"/>
    </location>
</feature>
<dbReference type="OMA" id="HYRVFQF"/>
<dbReference type="EMBL" id="FR823392">
    <property type="protein sequence ID" value="CBZ54906.1"/>
    <property type="molecule type" value="Genomic_DNA"/>
</dbReference>
<dbReference type="eggNOG" id="ENOG502QY8F">
    <property type="taxonomic scope" value="Eukaryota"/>
</dbReference>
<dbReference type="GeneID" id="13446612"/>
<sequence length="702" mass="76005">MAAEIALGCCPQPLLSDYGSRGKGQGVLVVAYGGDLSLHDIRETIEDMLTARFQAEHGTSRWPSPSFSPFACVGEKNSARHLVSRIAEQALRHVFVINAYTPLQLLHITKWLPYFFSVHPSVRALLVDGVIKGVASALAESSAGPGQTFFAFSSRRRVPEGKRIEKRKRKADAGGDEIDTWKKSSQPRHSASPSAPSSPYSPSSPSVDTSAQAVFAPRTNSPAGTGAASSLRGPTHSMHMLTLAVQQILRLHQEERLLLVYTKQVSPASSSLSEGKEKREDRVSFPLWIPCVVARQKALGDRAVHRDEECSSCCRYTSDSALHGPHKGMQACAPGRIPEACVQRRFPGAPGSESVPEEELRMWKTEGGERRSSPHEQILSDSLSSSLSHSPQKPARTNNSTEASGATEGSTEAGHGSTAEGKCGNEGTWQNVKFSRFPQCPGGALLRIVATAATDPRPTVLRSPLLCGTRPRCQVAARSERNVGLNELRRHYRVFQFQLVRAESSVACEPMAIEGTNGQLGKRVSVEALEDKLRSPGTFLACVCSCRSVDDAGRRHCPLQPVSGPEQSAQPGTPANAAGTRGGCTRQITGVVVGGRHVVREGGIERRIGESDWERQEKSPRALRGDGHHEGTENAFEQEEREKDKQHGRVSRDISIALLQGKAQSVKETRGASNVAEKPSCATCGVFFFLTKEGHRDFVVPL</sequence>
<dbReference type="RefSeq" id="XP_003884934.1">
    <property type="nucleotide sequence ID" value="XM_003884885.1"/>
</dbReference>
<organism evidence="2 4">
    <name type="scientific">Neospora caninum (strain Liverpool)</name>
    <dbReference type="NCBI Taxonomy" id="572307"/>
    <lineage>
        <taxon>Eukaryota</taxon>
        <taxon>Sar</taxon>
        <taxon>Alveolata</taxon>
        <taxon>Apicomplexa</taxon>
        <taxon>Conoidasida</taxon>
        <taxon>Coccidia</taxon>
        <taxon>Eucoccidiorida</taxon>
        <taxon>Eimeriorina</taxon>
        <taxon>Sarcocystidae</taxon>
        <taxon>Neospora</taxon>
    </lineage>
</organism>
<dbReference type="AlphaFoldDB" id="F0VMG0"/>
<feature type="compositionally biased region" description="Low complexity" evidence="1">
    <location>
        <begin position="187"/>
        <end position="210"/>
    </location>
</feature>
<feature type="region of interest" description="Disordered" evidence="1">
    <location>
        <begin position="160"/>
        <end position="210"/>
    </location>
</feature>
<dbReference type="InParanoid" id="F0VMG0"/>
<dbReference type="Proteomes" id="UP000007494">
    <property type="component" value="Chromosome XI"/>
</dbReference>
<feature type="region of interest" description="Disordered" evidence="1">
    <location>
        <begin position="559"/>
        <end position="583"/>
    </location>
</feature>
<proteinExistence type="predicted"/>
<reference evidence="2" key="1">
    <citation type="submission" date="2011-02" db="EMBL/GenBank/DDBJ databases">
        <authorList>
            <person name="Aslett M."/>
        </authorList>
    </citation>
    <scope>NUCLEOTIDE SEQUENCE</scope>
    <source>
        <strain evidence="2">Liverpool</strain>
    </source>
</reference>
<keyword evidence="4" id="KW-1185">Reference proteome</keyword>
<evidence type="ECO:0000313" key="3">
    <source>
        <dbReference type="EMBL" id="CEL69627.1"/>
    </source>
</evidence>
<protein>
    <submittedName>
        <fullName evidence="2">Uncharacterized protein</fullName>
    </submittedName>
</protein>
<name>F0VMG0_NEOCL</name>
<feature type="compositionally biased region" description="Polar residues" evidence="1">
    <location>
        <begin position="395"/>
        <end position="410"/>
    </location>
</feature>
<dbReference type="VEuPathDB" id="ToxoDB:NCLIV_053320"/>
<dbReference type="EMBL" id="LN714486">
    <property type="protein sequence ID" value="CEL69627.1"/>
    <property type="molecule type" value="Genomic_DNA"/>
</dbReference>
<feature type="compositionally biased region" description="Basic and acidic residues" evidence="1">
    <location>
        <begin position="358"/>
        <end position="374"/>
    </location>
</feature>
<evidence type="ECO:0000313" key="4">
    <source>
        <dbReference type="Proteomes" id="UP000007494"/>
    </source>
</evidence>
<feature type="compositionally biased region" description="Low complexity" evidence="1">
    <location>
        <begin position="379"/>
        <end position="390"/>
    </location>
</feature>
<reference evidence="2" key="2">
    <citation type="submission" date="2011-03" db="EMBL/GenBank/DDBJ databases">
        <title>Comparative genomics and transcriptomics of Neospora caninum and Toxoplasma gondii.</title>
        <authorList>
            <person name="Reid A.J."/>
            <person name="Sohal A."/>
            <person name="Harris D."/>
            <person name="Quail M."/>
            <person name="Sanders M."/>
            <person name="Berriman M."/>
            <person name="Wastling J.M."/>
            <person name="Pain A."/>
        </authorList>
    </citation>
    <scope>NUCLEOTIDE SEQUENCE</scope>
    <source>
        <strain evidence="2">Liverpool</strain>
    </source>
</reference>
<dbReference type="OrthoDB" id="330359at2759"/>
<gene>
    <name evidence="3" type="ORF">BN1204_053320</name>
    <name evidence="2" type="ORF">NCLIV_053320</name>
</gene>
<accession>F0VMG0</accession>
<evidence type="ECO:0000313" key="2">
    <source>
        <dbReference type="EMBL" id="CBZ54906.1"/>
    </source>
</evidence>